<dbReference type="SUPFAM" id="SSF53822">
    <property type="entry name" value="Periplasmic binding protein-like I"/>
    <property type="match status" value="1"/>
</dbReference>
<keyword evidence="3 5" id="KW-0732">Signal</keyword>
<accession>A0A7K3M1M3</accession>
<evidence type="ECO:0000313" key="8">
    <source>
        <dbReference type="Proteomes" id="UP000460435"/>
    </source>
</evidence>
<evidence type="ECO:0000256" key="1">
    <source>
        <dbReference type="ARBA" id="ARBA00004196"/>
    </source>
</evidence>
<dbReference type="EMBL" id="WLZY01000002">
    <property type="protein sequence ID" value="NDL57140.1"/>
    <property type="molecule type" value="Genomic_DNA"/>
</dbReference>
<proteinExistence type="inferred from homology"/>
<evidence type="ECO:0000256" key="4">
    <source>
        <dbReference type="SAM" id="MobiDB-lite"/>
    </source>
</evidence>
<reference evidence="7 8" key="1">
    <citation type="submission" date="2019-11" db="EMBL/GenBank/DDBJ databases">
        <authorList>
            <person name="Li X.-J."/>
            <person name="Feng X.-M."/>
        </authorList>
    </citation>
    <scope>NUCLEOTIDE SEQUENCE [LARGE SCALE GENOMIC DNA]</scope>
    <source>
        <strain evidence="7 8">XMNu-373</strain>
    </source>
</reference>
<feature type="chain" id="PRO_5039094292" evidence="5">
    <location>
        <begin position="23"/>
        <end position="427"/>
    </location>
</feature>
<dbReference type="PROSITE" id="PS51257">
    <property type="entry name" value="PROKAR_LIPOPROTEIN"/>
    <property type="match status" value="1"/>
</dbReference>
<dbReference type="Pfam" id="PF13407">
    <property type="entry name" value="Peripla_BP_4"/>
    <property type="match status" value="1"/>
</dbReference>
<dbReference type="InterPro" id="IPR025997">
    <property type="entry name" value="SBP_2_dom"/>
</dbReference>
<comment type="subcellular location">
    <subcellularLocation>
        <location evidence="1">Cell envelope</location>
    </subcellularLocation>
</comment>
<sequence>MRKSRIFLASAAAVALALSACTTDDPDDAADPIDDVAVEADADADDDEPDDGDDDDASDDDASDDDERADDDWFVRADYERQLAQRDIEPEGPADQPWLQAIDPDWTDTSEYANGGDNTLCFSNASVSNPWRVTGWITMQQQVEVYQDSGDIGEFRVSDAADDDNQQISDIQTFIDAGDCDALIVSPSTTATLTPAVQAACDSDVPVIVFDRGVNTDCMVTFIHPIGGYAYGADAAEFLVDSLEPGSTVLALRILAGVDVLEHRWAAAQEIFGASELDVLGYEFTGGDGAQIKDTVTQYLQRGDVDGIWMDAGDGAVAAIEAFEDTGNDYPVIAGEDELSFMRKWQETGLTGIAPVYSNFQWRTPIEAAVMIWNGEEVPSEWVLPQEPITEADRDEFLDRNAEMPSLHYAKFGGEDLPGFPDVWQDR</sequence>
<evidence type="ECO:0000256" key="2">
    <source>
        <dbReference type="ARBA" id="ARBA00007639"/>
    </source>
</evidence>
<feature type="domain" description="Periplasmic binding protein" evidence="6">
    <location>
        <begin position="122"/>
        <end position="375"/>
    </location>
</feature>
<dbReference type="RefSeq" id="WP_162449812.1">
    <property type="nucleotide sequence ID" value="NZ_WLZY01000002.1"/>
</dbReference>
<dbReference type="InterPro" id="IPR028082">
    <property type="entry name" value="Peripla_BP_I"/>
</dbReference>
<keyword evidence="8" id="KW-1185">Reference proteome</keyword>
<evidence type="ECO:0000313" key="7">
    <source>
        <dbReference type="EMBL" id="NDL57140.1"/>
    </source>
</evidence>
<evidence type="ECO:0000256" key="5">
    <source>
        <dbReference type="SAM" id="SignalP"/>
    </source>
</evidence>
<evidence type="ECO:0000256" key="3">
    <source>
        <dbReference type="ARBA" id="ARBA00022729"/>
    </source>
</evidence>
<dbReference type="Proteomes" id="UP000460435">
    <property type="component" value="Unassembled WGS sequence"/>
</dbReference>
<feature type="compositionally biased region" description="Acidic residues" evidence="4">
    <location>
        <begin position="24"/>
        <end position="70"/>
    </location>
</feature>
<feature type="region of interest" description="Disordered" evidence="4">
    <location>
        <begin position="22"/>
        <end position="74"/>
    </location>
</feature>
<dbReference type="PANTHER" id="PTHR46847:SF1">
    <property type="entry name" value="D-ALLOSE-BINDING PERIPLASMIC PROTEIN-RELATED"/>
    <property type="match status" value="1"/>
</dbReference>
<comment type="caution">
    <text evidence="7">The sequence shown here is derived from an EMBL/GenBank/DDBJ whole genome shotgun (WGS) entry which is preliminary data.</text>
</comment>
<dbReference type="Gene3D" id="3.40.50.2300">
    <property type="match status" value="2"/>
</dbReference>
<evidence type="ECO:0000259" key="6">
    <source>
        <dbReference type="Pfam" id="PF13407"/>
    </source>
</evidence>
<name>A0A7K3M1M3_9ACTN</name>
<feature type="signal peptide" evidence="5">
    <location>
        <begin position="1"/>
        <end position="22"/>
    </location>
</feature>
<dbReference type="GO" id="GO:0030313">
    <property type="term" value="C:cell envelope"/>
    <property type="evidence" value="ECO:0007669"/>
    <property type="project" value="UniProtKB-SubCell"/>
</dbReference>
<protein>
    <submittedName>
        <fullName evidence="7">Substrate-binding domain-containing protein</fullName>
    </submittedName>
</protein>
<dbReference type="PANTHER" id="PTHR46847">
    <property type="entry name" value="D-ALLOSE-BINDING PERIPLASMIC PROTEIN-RELATED"/>
    <property type="match status" value="1"/>
</dbReference>
<organism evidence="7 8">
    <name type="scientific">Phytoactinopolyspora mesophila</name>
    <dbReference type="NCBI Taxonomy" id="2650750"/>
    <lineage>
        <taxon>Bacteria</taxon>
        <taxon>Bacillati</taxon>
        <taxon>Actinomycetota</taxon>
        <taxon>Actinomycetes</taxon>
        <taxon>Jiangellales</taxon>
        <taxon>Jiangellaceae</taxon>
        <taxon>Phytoactinopolyspora</taxon>
    </lineage>
</organism>
<dbReference type="AlphaFoldDB" id="A0A7K3M1M3"/>
<comment type="similarity">
    <text evidence="2">Belongs to the bacterial solute-binding protein 2 family.</text>
</comment>
<gene>
    <name evidence="7" type="ORF">F7O44_08665</name>
</gene>
<dbReference type="GO" id="GO:0030246">
    <property type="term" value="F:carbohydrate binding"/>
    <property type="evidence" value="ECO:0007669"/>
    <property type="project" value="UniProtKB-ARBA"/>
</dbReference>